<dbReference type="Proteomes" id="UP000078383">
    <property type="component" value="Unassembled WGS sequence"/>
</dbReference>
<gene>
    <name evidence="1" type="ORF">ERS852502_00367</name>
    <name evidence="2" type="ORF">RTSSTS7063_02259</name>
</gene>
<reference evidence="1 3" key="1">
    <citation type="submission" date="2015-09" db="EMBL/GenBank/DDBJ databases">
        <authorList>
            <consortium name="Pathogen Informatics"/>
        </authorList>
    </citation>
    <scope>NUCLEOTIDE SEQUENCE [LARGE SCALE GENOMIC DNA]</scope>
    <source>
        <strain evidence="1 3">2789STDY5834889</strain>
    </source>
</reference>
<evidence type="ECO:0000313" key="2">
    <source>
        <dbReference type="EMBL" id="VUX16935.1"/>
    </source>
</evidence>
<evidence type="ECO:0000313" key="4">
    <source>
        <dbReference type="Proteomes" id="UP000363661"/>
    </source>
</evidence>
<dbReference type="RefSeq" id="WP_015529908.1">
    <property type="nucleotide sequence ID" value="NZ_CABHNA010000074.1"/>
</dbReference>
<proteinExistence type="predicted"/>
<organism evidence="1 3">
    <name type="scientific">[Ruminococcus] torques</name>
    <dbReference type="NCBI Taxonomy" id="33039"/>
    <lineage>
        <taxon>Bacteria</taxon>
        <taxon>Bacillati</taxon>
        <taxon>Bacillota</taxon>
        <taxon>Clostridia</taxon>
        <taxon>Lachnospirales</taxon>
        <taxon>Lachnospiraceae</taxon>
        <taxon>Mediterraneibacter</taxon>
    </lineage>
</organism>
<keyword evidence="4" id="KW-1185">Reference proteome</keyword>
<protein>
    <submittedName>
        <fullName evidence="1">Uncharacterized protein</fullName>
    </submittedName>
</protein>
<dbReference type="AlphaFoldDB" id="A0A174YQ00"/>
<evidence type="ECO:0000313" key="3">
    <source>
        <dbReference type="Proteomes" id="UP000078383"/>
    </source>
</evidence>
<dbReference type="Proteomes" id="UP000363661">
    <property type="component" value="Unassembled WGS sequence"/>
</dbReference>
<dbReference type="EMBL" id="CABHNA010000074">
    <property type="protein sequence ID" value="VUX16935.1"/>
    <property type="molecule type" value="Genomic_DNA"/>
</dbReference>
<dbReference type="EMBL" id="CZBX01000002">
    <property type="protein sequence ID" value="CUQ81883.1"/>
    <property type="molecule type" value="Genomic_DNA"/>
</dbReference>
<evidence type="ECO:0000313" key="1">
    <source>
        <dbReference type="EMBL" id="CUQ81883.1"/>
    </source>
</evidence>
<reference evidence="2 4" key="2">
    <citation type="submission" date="2019-07" db="EMBL/GenBank/DDBJ databases">
        <authorList>
            <person name="Hibberd C M."/>
            <person name="Gehrig L. J."/>
            <person name="Chang H.-W."/>
            <person name="Venkatesh S."/>
        </authorList>
    </citation>
    <scope>NUCLEOTIDE SEQUENCE [LARGE SCALE GENOMIC DNA]</scope>
    <source>
        <strain evidence="2">Ruminococcus_torques_SSTS_Bg7063</strain>
    </source>
</reference>
<dbReference type="GeneID" id="303259628"/>
<dbReference type="OrthoDB" id="9797806at2"/>
<sequence>MRQYQLKETKEITKIICNRCGKETKVVSGIPKREMLHVEHTWGYFSGKDGESCSFDLCEECFDEITKGFLIPTECKDE</sequence>
<name>A0A174YQ00_9FIRM</name>
<accession>A0A174YQ00</accession>